<dbReference type="EMBL" id="HACM01008754">
    <property type="protein sequence ID" value="CRZ09196.1"/>
    <property type="molecule type" value="Transcribed_RNA"/>
</dbReference>
<reference evidence="1" key="1">
    <citation type="submission" date="2015-04" db="EMBL/GenBank/DDBJ databases">
        <title>The genome sequence of the plant pathogenic Rhizarian Plasmodiophora brassicae reveals insights in its biotrophic life cycle and the origin of chitin synthesis.</title>
        <authorList>
            <person name="Schwelm A."/>
            <person name="Fogelqvist J."/>
            <person name="Knaust A."/>
            <person name="Julke S."/>
            <person name="Lilja T."/>
            <person name="Dhandapani V."/>
            <person name="Bonilla-Rosso G."/>
            <person name="Karlsson M."/>
            <person name="Shevchenko A."/>
            <person name="Choi S.R."/>
            <person name="Kim H.G."/>
            <person name="Park J.Y."/>
            <person name="Lim Y.P."/>
            <person name="Ludwig-Muller J."/>
            <person name="Dixelius C."/>
        </authorList>
    </citation>
    <scope>NUCLEOTIDE SEQUENCE</scope>
    <source>
        <tissue evidence="1">Potato root galls</tissue>
    </source>
</reference>
<feature type="non-terminal residue" evidence="1">
    <location>
        <position position="1"/>
    </location>
</feature>
<organism evidence="1">
    <name type="scientific">Spongospora subterranea</name>
    <dbReference type="NCBI Taxonomy" id="70186"/>
    <lineage>
        <taxon>Eukaryota</taxon>
        <taxon>Sar</taxon>
        <taxon>Rhizaria</taxon>
        <taxon>Endomyxa</taxon>
        <taxon>Phytomyxea</taxon>
        <taxon>Plasmodiophorida</taxon>
        <taxon>Plasmodiophoridae</taxon>
        <taxon>Spongospora</taxon>
    </lineage>
</organism>
<proteinExistence type="predicted"/>
<protein>
    <submittedName>
        <fullName evidence="1">Uncharacterized protein</fullName>
    </submittedName>
</protein>
<evidence type="ECO:0000313" key="1">
    <source>
        <dbReference type="EMBL" id="CRZ09196.1"/>
    </source>
</evidence>
<accession>A0A0H5R5R6</accession>
<name>A0A0H5R5R6_9EUKA</name>
<sequence>ERALLAFRPAITKKQKAYELLSVASSCRKYLDAIAAKLFTFYDFDTWHKTPTIGDVLSARDGPEGTGWGFRLSSRRVTVWDDEGYELTIAKGKPFIRTPLPNLFTDDEWKTIREFNTDTNEKVHNARIPEDSRGNPYIVIPHSKFTPEQVKFLQLIGYKAQLFSSPDILRVKDEDAESMDSEF</sequence>
<dbReference type="AlphaFoldDB" id="A0A0H5R5R6"/>